<evidence type="ECO:0000313" key="4">
    <source>
        <dbReference type="EMBL" id="QNO48251.1"/>
    </source>
</evidence>
<evidence type="ECO:0000313" key="2">
    <source>
        <dbReference type="EMBL" id="QNO42086.1"/>
    </source>
</evidence>
<proteinExistence type="predicted"/>
<reference evidence="3" key="1">
    <citation type="submission" date="2020-06" db="EMBL/GenBank/DDBJ databases">
        <title>Unique genomic features of the anaerobic methanotrophic archaea.</title>
        <authorList>
            <person name="Chadwick G.L."/>
            <person name="Skennerton C.T."/>
            <person name="Laso-Perez R."/>
            <person name="Leu A.O."/>
            <person name="Speth D.R."/>
            <person name="Yu H."/>
            <person name="Morgan-Lang C."/>
            <person name="Hatzenpichler R."/>
            <person name="Goudeau D."/>
            <person name="Malmstrom R."/>
            <person name="Brazelton W.J."/>
            <person name="Woyke T."/>
            <person name="Hallam S.J."/>
            <person name="Tyson G.W."/>
            <person name="Wegener G."/>
            <person name="Boetius A."/>
            <person name="Orphan V."/>
        </authorList>
    </citation>
    <scope>NUCLEOTIDE SEQUENCE</scope>
</reference>
<organism evidence="3">
    <name type="scientific">Candidatus Methanogaster sp. ANME-2c ERB4</name>
    <dbReference type="NCBI Taxonomy" id="2759911"/>
    <lineage>
        <taxon>Archaea</taxon>
        <taxon>Methanobacteriati</taxon>
        <taxon>Methanobacteriota</taxon>
        <taxon>Stenosarchaea group</taxon>
        <taxon>Methanomicrobia</taxon>
        <taxon>Methanosarcinales</taxon>
        <taxon>ANME-2 cluster</taxon>
        <taxon>Candidatus Methanogasteraceae</taxon>
        <taxon>Candidatus Methanogaster</taxon>
    </lineage>
</organism>
<gene>
    <name evidence="4" type="ORF">BHCKGNAA_00037</name>
    <name evidence="3" type="ORF">LNAFDGMD_00004</name>
    <name evidence="2" type="ORF">NOEFNAIN_00018</name>
    <name evidence="1" type="ORF">PCHDJDJP_00004</name>
</gene>
<evidence type="ECO:0000313" key="3">
    <source>
        <dbReference type="EMBL" id="QNO42644.1"/>
    </source>
</evidence>
<sequence length="47" mass="5206">MVMDSITSHNPYSPVDYIIVRARFIINVVVSGSSNGSARLLPSKKER</sequence>
<evidence type="ECO:0000313" key="1">
    <source>
        <dbReference type="EMBL" id="QNO41482.1"/>
    </source>
</evidence>
<dbReference type="AlphaFoldDB" id="A0A7G9Y3R0"/>
<dbReference type="EMBL" id="MT630646">
    <property type="protein sequence ID" value="QNO41482.1"/>
    <property type="molecule type" value="Genomic_DNA"/>
</dbReference>
<dbReference type="EMBL" id="MT630705">
    <property type="protein sequence ID" value="QNO42086.1"/>
    <property type="molecule type" value="Genomic_DNA"/>
</dbReference>
<accession>A0A7G9Y3R0</accession>
<dbReference type="EMBL" id="MT630754">
    <property type="protein sequence ID" value="QNO42644.1"/>
    <property type="molecule type" value="Genomic_DNA"/>
</dbReference>
<protein>
    <submittedName>
        <fullName evidence="3">Uncharacterized protein</fullName>
    </submittedName>
</protein>
<name>A0A7G9Y3R0_9EURY</name>
<dbReference type="EMBL" id="MT631315">
    <property type="protein sequence ID" value="QNO48251.1"/>
    <property type="molecule type" value="Genomic_DNA"/>
</dbReference>